<accession>A0A9J5ZAY9</accession>
<proteinExistence type="predicted"/>
<sequence>MDGVWEVPWILSMDVRNIKFSMQNRNVEEVHTFREGNKLADFLTNNVIHFAGIDTQRYFHIQELPQQARAFNWKRIKFLI</sequence>
<keyword evidence="2" id="KW-1185">Reference proteome</keyword>
<name>A0A9J5ZAY9_SOLCO</name>
<evidence type="ECO:0000313" key="2">
    <source>
        <dbReference type="Proteomes" id="UP000824120"/>
    </source>
</evidence>
<organism evidence="1 2">
    <name type="scientific">Solanum commersonii</name>
    <name type="common">Commerson's wild potato</name>
    <name type="synonym">Commerson's nightshade</name>
    <dbReference type="NCBI Taxonomy" id="4109"/>
    <lineage>
        <taxon>Eukaryota</taxon>
        <taxon>Viridiplantae</taxon>
        <taxon>Streptophyta</taxon>
        <taxon>Embryophyta</taxon>
        <taxon>Tracheophyta</taxon>
        <taxon>Spermatophyta</taxon>
        <taxon>Magnoliopsida</taxon>
        <taxon>eudicotyledons</taxon>
        <taxon>Gunneridae</taxon>
        <taxon>Pentapetalae</taxon>
        <taxon>asterids</taxon>
        <taxon>lamiids</taxon>
        <taxon>Solanales</taxon>
        <taxon>Solanaceae</taxon>
        <taxon>Solanoideae</taxon>
        <taxon>Solaneae</taxon>
        <taxon>Solanum</taxon>
    </lineage>
</organism>
<dbReference type="Proteomes" id="UP000824120">
    <property type="component" value="Chromosome 4"/>
</dbReference>
<evidence type="ECO:0000313" key="1">
    <source>
        <dbReference type="EMBL" id="KAG5609525.1"/>
    </source>
</evidence>
<gene>
    <name evidence="1" type="ORF">H5410_020806</name>
</gene>
<dbReference type="EMBL" id="JACXVP010000004">
    <property type="protein sequence ID" value="KAG5609525.1"/>
    <property type="molecule type" value="Genomic_DNA"/>
</dbReference>
<comment type="caution">
    <text evidence="1">The sequence shown here is derived from an EMBL/GenBank/DDBJ whole genome shotgun (WGS) entry which is preliminary data.</text>
</comment>
<dbReference type="OrthoDB" id="1300727at2759"/>
<protein>
    <recommendedName>
        <fullName evidence="3">RNase H type-1 domain-containing protein</fullName>
    </recommendedName>
</protein>
<evidence type="ECO:0008006" key="3">
    <source>
        <dbReference type="Google" id="ProtNLM"/>
    </source>
</evidence>
<reference evidence="1 2" key="1">
    <citation type="submission" date="2020-09" db="EMBL/GenBank/DDBJ databases">
        <title>De no assembly of potato wild relative species, Solanum commersonii.</title>
        <authorList>
            <person name="Cho K."/>
        </authorList>
    </citation>
    <scope>NUCLEOTIDE SEQUENCE [LARGE SCALE GENOMIC DNA]</scope>
    <source>
        <strain evidence="1">LZ3.2</strain>
        <tissue evidence="1">Leaf</tissue>
    </source>
</reference>
<dbReference type="AlphaFoldDB" id="A0A9J5ZAY9"/>